<reference evidence="1" key="1">
    <citation type="submission" date="2022-08" db="EMBL/GenBank/DDBJ databases">
        <title>Alicyclobacillus fastidiosus DSM 17978, complete genome.</title>
        <authorList>
            <person name="Wang Q."/>
            <person name="Cai R."/>
            <person name="Wang Z."/>
        </authorList>
    </citation>
    <scope>NUCLEOTIDE SEQUENCE</scope>
    <source>
        <strain evidence="1">DSM 17978</strain>
    </source>
</reference>
<evidence type="ECO:0000313" key="1">
    <source>
        <dbReference type="EMBL" id="WAH42799.1"/>
    </source>
</evidence>
<organism evidence="1 2">
    <name type="scientific">Alicyclobacillus fastidiosus</name>
    <dbReference type="NCBI Taxonomy" id="392011"/>
    <lineage>
        <taxon>Bacteria</taxon>
        <taxon>Bacillati</taxon>
        <taxon>Bacillota</taxon>
        <taxon>Bacilli</taxon>
        <taxon>Bacillales</taxon>
        <taxon>Alicyclobacillaceae</taxon>
        <taxon>Alicyclobacillus</taxon>
    </lineage>
</organism>
<dbReference type="EMBL" id="CP104067">
    <property type="protein sequence ID" value="WAH42799.1"/>
    <property type="molecule type" value="Genomic_DNA"/>
</dbReference>
<proteinExistence type="predicted"/>
<dbReference type="Proteomes" id="UP001164761">
    <property type="component" value="Chromosome"/>
</dbReference>
<accession>A0ABY6ZIQ1</accession>
<gene>
    <name evidence="1" type="ORF">NZD89_05045</name>
</gene>
<sequence>MDNNGFPSNEEWNEARNLLWQSYLVFVKNALPSNDATPAYVKEFSEASNAYLDAISRLP</sequence>
<protein>
    <submittedName>
        <fullName evidence="1">Uncharacterized protein</fullName>
    </submittedName>
</protein>
<keyword evidence="2" id="KW-1185">Reference proteome</keyword>
<dbReference type="RefSeq" id="WP_268006674.1">
    <property type="nucleotide sequence ID" value="NZ_BSUT01000001.1"/>
</dbReference>
<name>A0ABY6ZIQ1_9BACL</name>
<evidence type="ECO:0000313" key="2">
    <source>
        <dbReference type="Proteomes" id="UP001164761"/>
    </source>
</evidence>